<dbReference type="InterPro" id="IPR001611">
    <property type="entry name" value="Leu-rich_rpt"/>
</dbReference>
<organism evidence="4 7">
    <name type="scientific">Lingula anatina</name>
    <name type="common">Brachiopod</name>
    <name type="synonym">Lingula unguis</name>
    <dbReference type="NCBI Taxonomy" id="7574"/>
    <lineage>
        <taxon>Eukaryota</taxon>
        <taxon>Metazoa</taxon>
        <taxon>Spiralia</taxon>
        <taxon>Lophotrochozoa</taxon>
        <taxon>Brachiopoda</taxon>
        <taxon>Linguliformea</taxon>
        <taxon>Lingulata</taxon>
        <taxon>Lingulida</taxon>
        <taxon>Linguloidea</taxon>
        <taxon>Lingulidae</taxon>
        <taxon>Lingula</taxon>
    </lineage>
</organism>
<dbReference type="RefSeq" id="XP_013383234.1">
    <property type="nucleotide sequence ID" value="XM_013527780.1"/>
</dbReference>
<dbReference type="RefSeq" id="XP_013383235.1">
    <property type="nucleotide sequence ID" value="XM_013527781.1"/>
</dbReference>
<dbReference type="PANTHER" id="PTHR14224:SF42">
    <property type="entry name" value="LEUCINE-RICH REPEAT-CONTAINING PROTEIN 75A"/>
    <property type="match status" value="1"/>
</dbReference>
<comment type="similarity">
    <text evidence="1">Belongs to the PRAME family. LRRC14 subfamily.</text>
</comment>
<reference evidence="5 6" key="1">
    <citation type="submission" date="2025-04" db="UniProtKB">
        <authorList>
            <consortium name="RefSeq"/>
        </authorList>
    </citation>
    <scope>IDENTIFICATION</scope>
    <source>
        <tissue evidence="5 6">Gonads</tissue>
    </source>
</reference>
<gene>
    <name evidence="5 6 7 8" type="primary">LOC106153723</name>
</gene>
<evidence type="ECO:0000256" key="2">
    <source>
        <dbReference type="ARBA" id="ARBA00014228"/>
    </source>
</evidence>
<dbReference type="STRING" id="7574.A0A1S3HAZ7"/>
<accession>A0A1S3HAZ7</accession>
<dbReference type="InterPro" id="IPR050694">
    <property type="entry name" value="LRRC14/PRAME"/>
</dbReference>
<proteinExistence type="inferred from homology"/>
<dbReference type="Proteomes" id="UP000085678">
    <property type="component" value="Unplaced"/>
</dbReference>
<dbReference type="AlphaFoldDB" id="A0A1S3HAZ7"/>
<dbReference type="SUPFAM" id="SSF52047">
    <property type="entry name" value="RNI-like"/>
    <property type="match status" value="1"/>
</dbReference>
<dbReference type="KEGG" id="lak:106153723"/>
<evidence type="ECO:0000256" key="1">
    <source>
        <dbReference type="ARBA" id="ARBA00009552"/>
    </source>
</evidence>
<evidence type="ECO:0000313" key="8">
    <source>
        <dbReference type="RefSeq" id="XP_013383236.1"/>
    </source>
</evidence>
<evidence type="ECO:0000256" key="3">
    <source>
        <dbReference type="ARBA" id="ARBA00022737"/>
    </source>
</evidence>
<dbReference type="GeneID" id="106153723"/>
<protein>
    <recommendedName>
        <fullName evidence="2">Leucine-rich repeat-containing protein 14</fullName>
    </recommendedName>
</protein>
<dbReference type="PANTHER" id="PTHR14224">
    <property type="entry name" value="SIMILAR TO PREFERENTIALLY EXPRESSED ANTIGEN IN MELANOMA-LIKE 3"/>
    <property type="match status" value="1"/>
</dbReference>
<sequence length="543" mass="63330">MSVTSAMDVIDYEVWNFNYDPHLFRHPLWMTSNHLKYRLYRDNLGVMHCLKDGEGRYIKSPRSLSDVCIYDIVCNLDILRQMQDPYLPLDLYPRLLSEAIYQRELHAIEYLIATWPQSVLKLYDVVPLEDQIEHDYLTTPIDGNEGTNLLDCIMLGLLNRQPQAMMQVIDFTGFEKDRKLCRELSRLPVLWMEPEDRTVNMLYDYMYPTYEIAKDKIQRYLNRISVIYHQFDSEFKHGTKMAPLTILLDLKMTLDDVAFGLCLQWHTPFRFVCNKLWIKEIPEVGTSTKRLANVLELSLLTHLEISSPCIAKDGRKLREFLAGLEQLKHVTALSIPSTVDTSVVPQAAEKINKTLQKMRTLKRLNFAYCNLKLSVKPLLQGLSQKFEYLNLRDCRLIEDDVHFLLHWKPVVYLRELNLSNNNLTFVEHVSTMLVQKMKLLTCFAVSYCSLSVGALQRIVKKARLHGQMKVLAIQNFTPMSDEDMSNILLDCAMLTTLQKCIMLPETYAFPGNNENEREENLELTLDFCYEFLRSHKREDIAIA</sequence>
<evidence type="ECO:0000313" key="7">
    <source>
        <dbReference type="RefSeq" id="XP_013383235.1"/>
    </source>
</evidence>
<dbReference type="PROSITE" id="PS51450">
    <property type="entry name" value="LRR"/>
    <property type="match status" value="1"/>
</dbReference>
<evidence type="ECO:0000313" key="6">
    <source>
        <dbReference type="RefSeq" id="XP_013383234.1"/>
    </source>
</evidence>
<name>A0A1S3HAZ7_LINAN</name>
<keyword evidence="4" id="KW-1185">Reference proteome</keyword>
<dbReference type="RefSeq" id="XP_013383233.1">
    <property type="nucleotide sequence ID" value="XM_013527779.2"/>
</dbReference>
<dbReference type="RefSeq" id="XP_013383236.1">
    <property type="nucleotide sequence ID" value="XM_013527782.1"/>
</dbReference>
<dbReference type="InterPro" id="IPR032675">
    <property type="entry name" value="LRR_dom_sf"/>
</dbReference>
<dbReference type="GO" id="GO:0005737">
    <property type="term" value="C:cytoplasm"/>
    <property type="evidence" value="ECO:0007669"/>
    <property type="project" value="TreeGrafter"/>
</dbReference>
<evidence type="ECO:0000313" key="4">
    <source>
        <dbReference type="Proteomes" id="UP000085678"/>
    </source>
</evidence>
<dbReference type="OMA" id="CFSVSYC"/>
<dbReference type="OrthoDB" id="6279874at2759"/>
<keyword evidence="3" id="KW-0677">Repeat</keyword>
<dbReference type="Gene3D" id="3.80.10.10">
    <property type="entry name" value="Ribonuclease Inhibitor"/>
    <property type="match status" value="1"/>
</dbReference>
<evidence type="ECO:0000313" key="5">
    <source>
        <dbReference type="RefSeq" id="XP_013383233.1"/>
    </source>
</evidence>
<dbReference type="Pfam" id="PF00560">
    <property type="entry name" value="LRR_1"/>
    <property type="match status" value="1"/>
</dbReference>